<proteinExistence type="predicted"/>
<dbReference type="Proteomes" id="UP001595386">
    <property type="component" value="Unassembled WGS sequence"/>
</dbReference>
<dbReference type="PANTHER" id="PTHR40202">
    <property type="match status" value="1"/>
</dbReference>
<accession>A0ABV7B3F3</accession>
<keyword evidence="3" id="KW-1185">Reference proteome</keyword>
<dbReference type="RefSeq" id="WP_379754590.1">
    <property type="nucleotide sequence ID" value="NZ_JBHRSQ010000007.1"/>
</dbReference>
<organism evidence="2 3">
    <name type="scientific">Halomonas tibetensis</name>
    <dbReference type="NCBI Taxonomy" id="2259590"/>
    <lineage>
        <taxon>Bacteria</taxon>
        <taxon>Pseudomonadati</taxon>
        <taxon>Pseudomonadota</taxon>
        <taxon>Gammaproteobacteria</taxon>
        <taxon>Oceanospirillales</taxon>
        <taxon>Halomonadaceae</taxon>
        <taxon>Halomonas</taxon>
    </lineage>
</organism>
<dbReference type="PANTHER" id="PTHR40202:SF1">
    <property type="entry name" value="HD DOMAIN-CONTAINING PROTEIN"/>
    <property type="match status" value="1"/>
</dbReference>
<feature type="domain" description="HD" evidence="1">
    <location>
        <begin position="48"/>
        <end position="118"/>
    </location>
</feature>
<evidence type="ECO:0000259" key="1">
    <source>
        <dbReference type="Pfam" id="PF01966"/>
    </source>
</evidence>
<dbReference type="Pfam" id="PF01966">
    <property type="entry name" value="HD"/>
    <property type="match status" value="1"/>
</dbReference>
<sequence>MQNLSLPVAFDEALPPAGASAAEVIAALEQLYVAAGDAFYGEEVTQLEHAIQCAGLARRRGGSDELVVAALLHDIGHLIGSVDWRDANRHDEIGAELASIHFGEGVCAPIRLHAAAKRYLCRVDPNYEASLSAASRHSLAHQGGRMTDDECRAFENHEHFSAAVKLRRWDDAGKQTDLSHLAFRDFLPELLRVLQRLT</sequence>
<evidence type="ECO:0000313" key="2">
    <source>
        <dbReference type="EMBL" id="MFC2991044.1"/>
    </source>
</evidence>
<reference evidence="3" key="1">
    <citation type="journal article" date="2019" name="Int. J. Syst. Evol. Microbiol.">
        <title>The Global Catalogue of Microorganisms (GCM) 10K type strain sequencing project: providing services to taxonomists for standard genome sequencing and annotation.</title>
        <authorList>
            <consortium name="The Broad Institute Genomics Platform"/>
            <consortium name="The Broad Institute Genome Sequencing Center for Infectious Disease"/>
            <person name="Wu L."/>
            <person name="Ma J."/>
        </authorList>
    </citation>
    <scope>NUCLEOTIDE SEQUENCE [LARGE SCALE GENOMIC DNA]</scope>
    <source>
        <strain evidence="3">KCTC 52660</strain>
    </source>
</reference>
<name>A0ABV7B3F3_9GAMM</name>
<dbReference type="EMBL" id="JBHRSQ010000007">
    <property type="protein sequence ID" value="MFC2991044.1"/>
    <property type="molecule type" value="Genomic_DNA"/>
</dbReference>
<dbReference type="InterPro" id="IPR052567">
    <property type="entry name" value="OP_Dioxygenase"/>
</dbReference>
<evidence type="ECO:0000313" key="3">
    <source>
        <dbReference type="Proteomes" id="UP001595386"/>
    </source>
</evidence>
<dbReference type="InterPro" id="IPR006674">
    <property type="entry name" value="HD_domain"/>
</dbReference>
<comment type="caution">
    <text evidence="2">The sequence shown here is derived from an EMBL/GenBank/DDBJ whole genome shotgun (WGS) entry which is preliminary data.</text>
</comment>
<dbReference type="Gene3D" id="1.10.3210.10">
    <property type="entry name" value="Hypothetical protein af1432"/>
    <property type="match status" value="1"/>
</dbReference>
<protein>
    <submittedName>
        <fullName evidence="2">HD domain-containing protein</fullName>
    </submittedName>
</protein>
<gene>
    <name evidence="2" type="ORF">ACFODV_03235</name>
</gene>
<dbReference type="SUPFAM" id="SSF109604">
    <property type="entry name" value="HD-domain/PDEase-like"/>
    <property type="match status" value="1"/>
</dbReference>